<dbReference type="Gene3D" id="3.40.50.180">
    <property type="entry name" value="Methylesterase CheB, C-terminal domain"/>
    <property type="match status" value="1"/>
</dbReference>
<dbReference type="RefSeq" id="WP_044399219.1">
    <property type="nucleotide sequence ID" value="NZ_JXYQ01000042.1"/>
</dbReference>
<evidence type="ECO:0000259" key="5">
    <source>
        <dbReference type="PROSITE" id="PS50122"/>
    </source>
</evidence>
<dbReference type="OrthoDB" id="9791760at2"/>
<reference evidence="6 7" key="1">
    <citation type="submission" date="2014-12" db="EMBL/GenBank/DDBJ databases">
        <title>Isolation of bacteria from lake water.</title>
        <authorList>
            <person name="Sheng K.-Y."/>
            <person name="Chin P.-S."/>
            <person name="Chan K.-G."/>
            <person name="Tan G.S."/>
        </authorList>
    </citation>
    <scope>NUCLEOTIDE SEQUENCE [LARGE SCALE GENOMIC DNA]</scope>
    <source>
        <strain evidence="6 7">KY4</strain>
    </source>
</reference>
<accession>A0A0D7K7R8</accession>
<dbReference type="Pfam" id="PF01339">
    <property type="entry name" value="CheB_methylest"/>
    <property type="match status" value="1"/>
</dbReference>
<comment type="caution">
    <text evidence="6">The sequence shown here is derived from an EMBL/GenBank/DDBJ whole genome shotgun (WGS) entry which is preliminary data.</text>
</comment>
<dbReference type="PANTHER" id="PTHR42872:SF6">
    <property type="entry name" value="PROTEIN-GLUTAMATE METHYLESTERASE_PROTEIN-GLUTAMINE GLUTAMINASE"/>
    <property type="match status" value="1"/>
</dbReference>
<dbReference type="GO" id="GO:0000156">
    <property type="term" value="F:phosphorelay response regulator activity"/>
    <property type="evidence" value="ECO:0007669"/>
    <property type="project" value="InterPro"/>
</dbReference>
<proteinExistence type="predicted"/>
<dbReference type="EMBL" id="JXYQ01000042">
    <property type="protein sequence ID" value="KJA10017.1"/>
    <property type="molecule type" value="Genomic_DNA"/>
</dbReference>
<feature type="active site" evidence="4">
    <location>
        <position position="51"/>
    </location>
</feature>
<feature type="active site" evidence="4">
    <location>
        <position position="147"/>
    </location>
</feature>
<dbReference type="AlphaFoldDB" id="A0A0D7K7R8"/>
<evidence type="ECO:0000313" key="7">
    <source>
        <dbReference type="Proteomes" id="UP000032566"/>
    </source>
</evidence>
<dbReference type="InterPro" id="IPR035909">
    <property type="entry name" value="CheB_C"/>
</dbReference>
<sequence>MSTQHLAPRPAPSRGYAAIVVGGSAGGIDALLELLPALPATLQAAVLVVLHLPRDRRSLLVEIFQPRCALPLREAQDKDAITPGSVSFAPPDYHLLVDAGPQGPHVGLSVDPPLHFSRPSIDVLFESAADHYGPRLVGILLSGANEDGVHGLQTIQAAGGLTIVQDPGSAGMPTMPQAAIAGLAVDHILPPEGIASLLADLHQRQQL</sequence>
<gene>
    <name evidence="6" type="ORF">RP29_13210</name>
</gene>
<keyword evidence="7" id="KW-1185">Reference proteome</keyword>
<dbReference type="GO" id="GO:0008984">
    <property type="term" value="F:protein-glutamate methylesterase activity"/>
    <property type="evidence" value="ECO:0007669"/>
    <property type="project" value="UniProtKB-EC"/>
</dbReference>
<feature type="domain" description="CheB-type methylesterase" evidence="5">
    <location>
        <begin position="12"/>
        <end position="198"/>
    </location>
</feature>
<dbReference type="CDD" id="cd16433">
    <property type="entry name" value="CheB"/>
    <property type="match status" value="1"/>
</dbReference>
<evidence type="ECO:0000256" key="4">
    <source>
        <dbReference type="PROSITE-ProRule" id="PRU00050"/>
    </source>
</evidence>
<dbReference type="STRING" id="80878.RP29_13210"/>
<keyword evidence="1 4" id="KW-0378">Hydrolase</keyword>
<evidence type="ECO:0000256" key="1">
    <source>
        <dbReference type="ARBA" id="ARBA00022801"/>
    </source>
</evidence>
<evidence type="ECO:0000256" key="3">
    <source>
        <dbReference type="ARBA" id="ARBA00048267"/>
    </source>
</evidence>
<comment type="catalytic activity">
    <reaction evidence="3">
        <text>[protein]-L-glutamate 5-O-methyl ester + H2O = L-glutamyl-[protein] + methanol + H(+)</text>
        <dbReference type="Rhea" id="RHEA:23236"/>
        <dbReference type="Rhea" id="RHEA-COMP:10208"/>
        <dbReference type="Rhea" id="RHEA-COMP:10311"/>
        <dbReference type="ChEBI" id="CHEBI:15377"/>
        <dbReference type="ChEBI" id="CHEBI:15378"/>
        <dbReference type="ChEBI" id="CHEBI:17790"/>
        <dbReference type="ChEBI" id="CHEBI:29973"/>
        <dbReference type="ChEBI" id="CHEBI:82795"/>
        <dbReference type="EC" id="3.1.1.61"/>
    </reaction>
</comment>
<keyword evidence="4" id="KW-0145">Chemotaxis</keyword>
<dbReference type="PATRIC" id="fig|80878.5.peg.2418"/>
<evidence type="ECO:0000313" key="6">
    <source>
        <dbReference type="EMBL" id="KJA10017.1"/>
    </source>
</evidence>
<dbReference type="EC" id="3.1.1.61" evidence="2"/>
<dbReference type="PROSITE" id="PS50122">
    <property type="entry name" value="CHEB"/>
    <property type="match status" value="1"/>
</dbReference>
<organism evidence="6 7">
    <name type="scientific">Acidovorax temperans</name>
    <dbReference type="NCBI Taxonomy" id="80878"/>
    <lineage>
        <taxon>Bacteria</taxon>
        <taxon>Pseudomonadati</taxon>
        <taxon>Pseudomonadota</taxon>
        <taxon>Betaproteobacteria</taxon>
        <taxon>Burkholderiales</taxon>
        <taxon>Comamonadaceae</taxon>
        <taxon>Acidovorax</taxon>
    </lineage>
</organism>
<dbReference type="PANTHER" id="PTHR42872">
    <property type="entry name" value="PROTEIN-GLUTAMATE METHYLESTERASE/PROTEIN-GLUTAMINE GLUTAMINASE"/>
    <property type="match status" value="1"/>
</dbReference>
<dbReference type="GO" id="GO:0005737">
    <property type="term" value="C:cytoplasm"/>
    <property type="evidence" value="ECO:0007669"/>
    <property type="project" value="InterPro"/>
</dbReference>
<dbReference type="GO" id="GO:0006935">
    <property type="term" value="P:chemotaxis"/>
    <property type="evidence" value="ECO:0007669"/>
    <property type="project" value="UniProtKB-UniRule"/>
</dbReference>
<feature type="active site" evidence="4">
    <location>
        <position position="24"/>
    </location>
</feature>
<dbReference type="Proteomes" id="UP000032566">
    <property type="component" value="Unassembled WGS sequence"/>
</dbReference>
<evidence type="ECO:0000256" key="2">
    <source>
        <dbReference type="ARBA" id="ARBA00039140"/>
    </source>
</evidence>
<name>A0A0D7K7R8_9BURK</name>
<dbReference type="InterPro" id="IPR000673">
    <property type="entry name" value="Sig_transdc_resp-reg_Me-estase"/>
</dbReference>
<protein>
    <recommendedName>
        <fullName evidence="2">protein-glutamate methylesterase</fullName>
        <ecNumber evidence="2">3.1.1.61</ecNumber>
    </recommendedName>
</protein>
<dbReference type="SUPFAM" id="SSF52738">
    <property type="entry name" value="Methylesterase CheB, C-terminal domain"/>
    <property type="match status" value="1"/>
</dbReference>